<feature type="compositionally biased region" description="Basic and acidic residues" evidence="3">
    <location>
        <begin position="1088"/>
        <end position="1105"/>
    </location>
</feature>
<dbReference type="RefSeq" id="XP_028535080.1">
    <property type="nucleotide sequence ID" value="XM_028679359.1"/>
</dbReference>
<feature type="compositionally biased region" description="Low complexity" evidence="3">
    <location>
        <begin position="597"/>
        <end position="611"/>
    </location>
</feature>
<feature type="compositionally biased region" description="Acidic residues" evidence="3">
    <location>
        <begin position="1064"/>
        <end position="1077"/>
    </location>
</feature>
<feature type="compositionally biased region" description="Low complexity" evidence="3">
    <location>
        <begin position="1039"/>
        <end position="1063"/>
    </location>
</feature>
<dbReference type="Pfam" id="PF00439">
    <property type="entry name" value="Bromodomain"/>
    <property type="match status" value="1"/>
</dbReference>
<evidence type="ECO:0000313" key="6">
    <source>
        <dbReference type="Proteomes" id="UP000220158"/>
    </source>
</evidence>
<feature type="region of interest" description="Disordered" evidence="3">
    <location>
        <begin position="522"/>
        <end position="543"/>
    </location>
</feature>
<dbReference type="OMA" id="NIYDAGK"/>
<proteinExistence type="predicted"/>
<dbReference type="PRINTS" id="PR00503">
    <property type="entry name" value="BROMODOMAIN"/>
</dbReference>
<dbReference type="SMART" id="SM00297">
    <property type="entry name" value="BROMO"/>
    <property type="match status" value="1"/>
</dbReference>
<feature type="compositionally biased region" description="Low complexity" evidence="3">
    <location>
        <begin position="242"/>
        <end position="256"/>
    </location>
</feature>
<feature type="compositionally biased region" description="Polar residues" evidence="3">
    <location>
        <begin position="837"/>
        <end position="854"/>
    </location>
</feature>
<keyword evidence="6" id="KW-1185">Reference proteome</keyword>
<dbReference type="InterPro" id="IPR018359">
    <property type="entry name" value="Bromodomain_CS"/>
</dbReference>
<evidence type="ECO:0000259" key="4">
    <source>
        <dbReference type="PROSITE" id="PS50014"/>
    </source>
</evidence>
<feature type="compositionally biased region" description="Low complexity" evidence="3">
    <location>
        <begin position="306"/>
        <end position="348"/>
    </location>
</feature>
<dbReference type="Gene3D" id="1.20.920.10">
    <property type="entry name" value="Bromodomain-like"/>
    <property type="match status" value="1"/>
</dbReference>
<dbReference type="AlphaFoldDB" id="A0A1J1HC78"/>
<dbReference type="InterPro" id="IPR001487">
    <property type="entry name" value="Bromodomain"/>
</dbReference>
<dbReference type="PROSITE" id="PS50014">
    <property type="entry name" value="BROMODOMAIN_2"/>
    <property type="match status" value="1"/>
</dbReference>
<evidence type="ECO:0000313" key="5">
    <source>
        <dbReference type="EMBL" id="CRH02560.1"/>
    </source>
</evidence>
<feature type="compositionally biased region" description="Basic and acidic residues" evidence="3">
    <location>
        <begin position="633"/>
        <end position="646"/>
    </location>
</feature>
<dbReference type="CDD" id="cd04369">
    <property type="entry name" value="Bromodomain"/>
    <property type="match status" value="1"/>
</dbReference>
<name>A0A1J1HC78_PLARL</name>
<accession>A0A1J1HC78</accession>
<evidence type="ECO:0000256" key="2">
    <source>
        <dbReference type="PROSITE-ProRule" id="PRU00035"/>
    </source>
</evidence>
<dbReference type="KEGG" id="prel:PRELSG_1429100"/>
<protein>
    <submittedName>
        <fullName evidence="5">Bromodomain protein, putative</fullName>
    </submittedName>
</protein>
<gene>
    <name evidence="5" type="ORF">PRELSG_1429100</name>
</gene>
<feature type="region of interest" description="Disordered" evidence="3">
    <location>
        <begin position="228"/>
        <end position="361"/>
    </location>
</feature>
<feature type="domain" description="Bromo" evidence="4">
    <location>
        <begin position="672"/>
        <end position="744"/>
    </location>
</feature>
<feature type="region of interest" description="Disordered" evidence="3">
    <location>
        <begin position="586"/>
        <end position="646"/>
    </location>
</feature>
<dbReference type="PROSITE" id="PS00633">
    <property type="entry name" value="BROMODOMAIN_1"/>
    <property type="match status" value="1"/>
</dbReference>
<organism evidence="5 6">
    <name type="scientific">Plasmodium relictum</name>
    <dbReference type="NCBI Taxonomy" id="85471"/>
    <lineage>
        <taxon>Eukaryota</taxon>
        <taxon>Sar</taxon>
        <taxon>Alveolata</taxon>
        <taxon>Apicomplexa</taxon>
        <taxon>Aconoidasida</taxon>
        <taxon>Haemosporida</taxon>
        <taxon>Plasmodiidae</taxon>
        <taxon>Plasmodium</taxon>
        <taxon>Plasmodium (Haemamoeba)</taxon>
    </lineage>
</organism>
<dbReference type="PANTHER" id="PTHR46136:SF1">
    <property type="entry name" value="TRANSCRIPTION FACTOR GTE11-RELATED"/>
    <property type="match status" value="1"/>
</dbReference>
<evidence type="ECO:0000256" key="1">
    <source>
        <dbReference type="ARBA" id="ARBA00023117"/>
    </source>
</evidence>
<dbReference type="SUPFAM" id="SSF47370">
    <property type="entry name" value="Bromodomain"/>
    <property type="match status" value="1"/>
</dbReference>
<evidence type="ECO:0000256" key="3">
    <source>
        <dbReference type="SAM" id="MobiDB-lite"/>
    </source>
</evidence>
<feature type="region of interest" description="Disordered" evidence="3">
    <location>
        <begin position="1018"/>
        <end position="1112"/>
    </location>
</feature>
<dbReference type="GeneID" id="39738723"/>
<keyword evidence="1 2" id="KW-0103">Bromodomain</keyword>
<dbReference type="PANTHER" id="PTHR46136">
    <property type="entry name" value="TRANSCRIPTION FACTOR GTE8"/>
    <property type="match status" value="1"/>
</dbReference>
<feature type="compositionally biased region" description="Low complexity" evidence="3">
    <location>
        <begin position="801"/>
        <end position="821"/>
    </location>
</feature>
<reference evidence="5 6" key="1">
    <citation type="submission" date="2015-04" db="EMBL/GenBank/DDBJ databases">
        <authorList>
            <consortium name="Pathogen Informatics"/>
        </authorList>
    </citation>
    <scope>NUCLEOTIDE SEQUENCE [LARGE SCALE GENOMIC DNA]</scope>
    <source>
        <strain evidence="5 6">SGS1</strain>
    </source>
</reference>
<dbReference type="Proteomes" id="UP000220158">
    <property type="component" value="Chromosome 14"/>
</dbReference>
<feature type="compositionally biased region" description="Low complexity" evidence="3">
    <location>
        <begin position="263"/>
        <end position="299"/>
    </location>
</feature>
<dbReference type="InterPro" id="IPR052442">
    <property type="entry name" value="Env_Response_Regulator"/>
</dbReference>
<dbReference type="OrthoDB" id="21449at2759"/>
<feature type="region of interest" description="Disordered" evidence="3">
    <location>
        <begin position="801"/>
        <end position="872"/>
    </location>
</feature>
<feature type="compositionally biased region" description="Basic and acidic residues" evidence="3">
    <location>
        <begin position="615"/>
        <end position="625"/>
    </location>
</feature>
<dbReference type="InterPro" id="IPR036427">
    <property type="entry name" value="Bromodomain-like_sf"/>
</dbReference>
<sequence>MNSTKNELIECYNDLIFKSKNSKFNYNIINSYEIKSTNKMNNEIKLNDNFNCMLNMVNSIDNKNNISNEKSEITVKSYMYNSDNNTMPNLNNNLNYIKSNNNVNIDLINDMNHNINDNSNNTINDNENATFQNNYTSRNNELNIYKNGGLNKDNLSDNCYLNNKNNQIINDITDDNILNKINSKSNEMSNLCNNNNMNKALNDNDNNEFNLKDDNKKIGNMKYSMLSKENTTDENGNKKNDIYNNNNNNDSNNNNDNNKDNNDSNNNKDNNDSNNNKDNNNGDNNNNNGDNNSNSNNNDNNKDNNDSNNNKDNNDSNNNKDNNDSNNNKDNNNSNNNNNGDKNNNNNNNDDDDKKNNNSNINNEITCNNLINNNSSNINMSDEHINNISKSNFINNTDLNNEDKENENNKDRNINYEKEKTNEFEKMFLKNLDEIRSFERGVLHLTEEEFTFISKTINSLGFRFIEISIEKPKNEKRNTYSSISKRHLNEIKNLRCSLSNNIYDAGKRKSKKSFDMYYSKEELSSKENDTQKDTKNISNEDNRKCNTKEHNYINEKNNSAQKYTKSGVGGNVRSYEHEKTYNKNIKKNEMDNKNGKNSYGSISNSGAGNISKCSSKKEDGKEMQKKRQRNNSLHHDNLNEEHEQHNKIYKKRNYKTKNPWKNYCFKILHKLKRKESSCWFLKPVNPELDGVPNYLNVITYPMDFETIEKKLLNNKYDNPFEWQQDVRQIFFNAFTYHKVKNDVWNDAYKLAKEFDKLLKESSEMEKILNEYTKNTNCIYLDMKQYNEILNDKYDYYDGNNSSANSSSISSNSSDDMSSDNYNYHKSDSKNYGKKNNAMGSSLNNVNSSQIYSQQNKNKNKKGEKINKTNKVSANMLKNAYENNRGKKENSTDDIDFDPPSMGTIPDPPGIQKIGINDKGLNNYQVKLLFKNLRRLAPNQRRAALEIIQDDLGILAENHMFDRYFTFDTDLLSIEKQKRIFLYINHMGRINLEQYKASLISSEQIPNFNLGKGKISGKNIGDKNYLKNNTHYDKHRSRYSSSSSNSSDSSSSNSSDSSSYSTSSDETESESDSDIDSDSYDKKKVKRHFSNERKKEMSNRFFEGNRRKSLPQYKPVDENKKNLEIREDVMGMHADFLASMDTPKNQKKNLKNSESAWPEWKGQVIQQAILTQHQTNVPINKKELIAEGYDAKI</sequence>
<dbReference type="EMBL" id="LN835309">
    <property type="protein sequence ID" value="CRH02560.1"/>
    <property type="molecule type" value="Genomic_DNA"/>
</dbReference>
<dbReference type="VEuPathDB" id="PlasmoDB:PRELSG_1429100"/>